<name>A0AAF0I7Y6_9ENTE</name>
<feature type="transmembrane region" description="Helical" evidence="7">
    <location>
        <begin position="34"/>
        <end position="50"/>
    </location>
</feature>
<dbReference type="InterPro" id="IPR018383">
    <property type="entry name" value="UPF0324_pro"/>
</dbReference>
<comment type="similarity">
    <text evidence="2">Belongs to the UPF0324 family.</text>
</comment>
<keyword evidence="6 7" id="KW-0472">Membrane</keyword>
<dbReference type="RefSeq" id="WP_275469494.1">
    <property type="nucleotide sequence ID" value="NZ_CP110232.1"/>
</dbReference>
<organism evidence="8 9">
    <name type="scientific">Vagococcus intermedius</name>
    <dbReference type="NCBI Taxonomy" id="2991418"/>
    <lineage>
        <taxon>Bacteria</taxon>
        <taxon>Bacillati</taxon>
        <taxon>Bacillota</taxon>
        <taxon>Bacilli</taxon>
        <taxon>Lactobacillales</taxon>
        <taxon>Enterococcaceae</taxon>
        <taxon>Vagococcus</taxon>
    </lineage>
</organism>
<evidence type="ECO:0000256" key="2">
    <source>
        <dbReference type="ARBA" id="ARBA00007977"/>
    </source>
</evidence>
<dbReference type="KEGG" id="vie:OL234_01940"/>
<feature type="transmembrane region" description="Helical" evidence="7">
    <location>
        <begin position="150"/>
        <end position="174"/>
    </location>
</feature>
<protein>
    <submittedName>
        <fullName evidence="8">Sulfate exporter family transporter</fullName>
    </submittedName>
</protein>
<evidence type="ECO:0000313" key="8">
    <source>
        <dbReference type="EMBL" id="WEG73694.1"/>
    </source>
</evidence>
<feature type="transmembrane region" description="Helical" evidence="7">
    <location>
        <begin position="314"/>
        <end position="335"/>
    </location>
</feature>
<dbReference type="Proteomes" id="UP001179647">
    <property type="component" value="Chromosome"/>
</dbReference>
<comment type="subcellular location">
    <subcellularLocation>
        <location evidence="1">Cell membrane</location>
        <topology evidence="1">Multi-pass membrane protein</topology>
    </subcellularLocation>
</comment>
<feature type="transmembrane region" description="Helical" evidence="7">
    <location>
        <begin position="118"/>
        <end position="138"/>
    </location>
</feature>
<evidence type="ECO:0000256" key="6">
    <source>
        <dbReference type="ARBA" id="ARBA00023136"/>
    </source>
</evidence>
<keyword evidence="9" id="KW-1185">Reference proteome</keyword>
<proteinExistence type="inferred from homology"/>
<feature type="transmembrane region" description="Helical" evidence="7">
    <location>
        <begin position="211"/>
        <end position="231"/>
    </location>
</feature>
<dbReference type="EMBL" id="CP110232">
    <property type="protein sequence ID" value="WEG73694.1"/>
    <property type="molecule type" value="Genomic_DNA"/>
</dbReference>
<gene>
    <name evidence="8" type="ORF">OL234_01940</name>
</gene>
<evidence type="ECO:0000256" key="7">
    <source>
        <dbReference type="SAM" id="Phobius"/>
    </source>
</evidence>
<evidence type="ECO:0000256" key="3">
    <source>
        <dbReference type="ARBA" id="ARBA00022475"/>
    </source>
</evidence>
<feature type="transmembrane region" description="Helical" evidence="7">
    <location>
        <begin position="86"/>
        <end position="106"/>
    </location>
</feature>
<dbReference type="Pfam" id="PF03601">
    <property type="entry name" value="Cons_hypoth698"/>
    <property type="match status" value="1"/>
</dbReference>
<evidence type="ECO:0000256" key="1">
    <source>
        <dbReference type="ARBA" id="ARBA00004651"/>
    </source>
</evidence>
<dbReference type="GO" id="GO:0005886">
    <property type="term" value="C:plasma membrane"/>
    <property type="evidence" value="ECO:0007669"/>
    <property type="project" value="UniProtKB-SubCell"/>
</dbReference>
<feature type="transmembrane region" description="Helical" evidence="7">
    <location>
        <begin position="252"/>
        <end position="273"/>
    </location>
</feature>
<reference evidence="8" key="1">
    <citation type="submission" date="2022-10" db="EMBL/GenBank/DDBJ databases">
        <title>Vagococcus sp. isolated from poultry meat.</title>
        <authorList>
            <person name="Johansson P."/>
            <person name="Bjorkroth J."/>
        </authorList>
    </citation>
    <scope>NUCLEOTIDE SEQUENCE</scope>
    <source>
        <strain evidence="8">STAA11</strain>
    </source>
</reference>
<evidence type="ECO:0000256" key="4">
    <source>
        <dbReference type="ARBA" id="ARBA00022692"/>
    </source>
</evidence>
<evidence type="ECO:0000256" key="5">
    <source>
        <dbReference type="ARBA" id="ARBA00022989"/>
    </source>
</evidence>
<keyword evidence="4 7" id="KW-0812">Transmembrane</keyword>
<keyword evidence="3" id="KW-1003">Cell membrane</keyword>
<dbReference type="PANTHER" id="PTHR30106">
    <property type="entry name" value="INNER MEMBRANE PROTEIN YEIH-RELATED"/>
    <property type="match status" value="1"/>
</dbReference>
<keyword evidence="5 7" id="KW-1133">Transmembrane helix</keyword>
<dbReference type="PANTHER" id="PTHR30106:SF1">
    <property type="entry name" value="UPF0324 MEMBRANE PROTEIN FN0533"/>
    <property type="match status" value="1"/>
</dbReference>
<dbReference type="AlphaFoldDB" id="A0AAF0I7Y6"/>
<sequence>MGLKVKEISTGFIACLSLGLISQAIGNFFPQVGASLFAILLGIICGNTILNQSHLSKGVRFSESRLLEISIALTGLTLNMKDVLAVGWQGLGFIILQMIGTVVLAYHLGSWLGFSKKFSLLMSAGNAVCGSSAIGTISPVVEADDKDKGISITIVNLTGTILMVALPLVTGYLYQHQVIPTSAMIGGVLQSVGQVIASAKLVNEDVTQYATIFKIIRIIFLVVVAIVFSKFNTREGEPLLRRSRKQEQVKRVGIPRFILAFFACCLAVTLNLIPDELSSIAKKTSNQFEIIALAGIGMRVKFRDLIKEGPKAMLYGGSIGIGQVLLAIILIFVLFRS</sequence>
<accession>A0AAF0I7Y6</accession>
<evidence type="ECO:0000313" key="9">
    <source>
        <dbReference type="Proteomes" id="UP001179647"/>
    </source>
</evidence>